<keyword evidence="4" id="KW-1185">Reference proteome</keyword>
<feature type="compositionally biased region" description="Polar residues" evidence="2">
    <location>
        <begin position="173"/>
        <end position="190"/>
    </location>
</feature>
<gene>
    <name evidence="3" type="ORF">cyc_07582</name>
</gene>
<dbReference type="Proteomes" id="UP000095192">
    <property type="component" value="Unassembled WGS sequence"/>
</dbReference>
<feature type="region of interest" description="Disordered" evidence="2">
    <location>
        <begin position="567"/>
        <end position="652"/>
    </location>
</feature>
<comment type="caution">
    <text evidence="3">The sequence shown here is derived from an EMBL/GenBank/DDBJ whole genome shotgun (WGS) entry which is preliminary data.</text>
</comment>
<organism evidence="3 4">
    <name type="scientific">Cyclospora cayetanensis</name>
    <dbReference type="NCBI Taxonomy" id="88456"/>
    <lineage>
        <taxon>Eukaryota</taxon>
        <taxon>Sar</taxon>
        <taxon>Alveolata</taxon>
        <taxon>Apicomplexa</taxon>
        <taxon>Conoidasida</taxon>
        <taxon>Coccidia</taxon>
        <taxon>Eucoccidiorida</taxon>
        <taxon>Eimeriorina</taxon>
        <taxon>Eimeriidae</taxon>
        <taxon>Cyclospora</taxon>
    </lineage>
</organism>
<name>A0A1D3CV51_9EIME</name>
<feature type="coiled-coil region" evidence="1">
    <location>
        <begin position="329"/>
        <end position="395"/>
    </location>
</feature>
<evidence type="ECO:0000256" key="1">
    <source>
        <dbReference type="SAM" id="Coils"/>
    </source>
</evidence>
<feature type="compositionally biased region" description="Basic and acidic residues" evidence="2">
    <location>
        <begin position="276"/>
        <end position="288"/>
    </location>
</feature>
<feature type="compositionally biased region" description="Basic and acidic residues" evidence="2">
    <location>
        <begin position="126"/>
        <end position="137"/>
    </location>
</feature>
<dbReference type="InParanoid" id="A0A1D3CV51"/>
<reference evidence="3 4" key="1">
    <citation type="journal article" date="2016" name="BMC Genomics">
        <title>Comparative genomics reveals Cyclospora cayetanensis possesses coccidia-like metabolism and invasion components but unique surface antigens.</title>
        <authorList>
            <person name="Liu S."/>
            <person name="Wang L."/>
            <person name="Zheng H."/>
            <person name="Xu Z."/>
            <person name="Roellig D.M."/>
            <person name="Li N."/>
            <person name="Frace M.A."/>
            <person name="Tang K."/>
            <person name="Arrowood M.J."/>
            <person name="Moss D.M."/>
            <person name="Zhang L."/>
            <person name="Feng Y."/>
            <person name="Xiao L."/>
        </authorList>
    </citation>
    <scope>NUCLEOTIDE SEQUENCE [LARGE SCALE GENOMIC DNA]</scope>
    <source>
        <strain evidence="3 4">CHN_HEN01</strain>
    </source>
</reference>
<feature type="compositionally biased region" description="Polar residues" evidence="2">
    <location>
        <begin position="573"/>
        <end position="585"/>
    </location>
</feature>
<dbReference type="VEuPathDB" id="ToxoDB:cyc_07582"/>
<feature type="compositionally biased region" description="Low complexity" evidence="2">
    <location>
        <begin position="17"/>
        <end position="32"/>
    </location>
</feature>
<evidence type="ECO:0000256" key="2">
    <source>
        <dbReference type="SAM" id="MobiDB-lite"/>
    </source>
</evidence>
<evidence type="ECO:0000313" key="3">
    <source>
        <dbReference type="EMBL" id="OEH75068.1"/>
    </source>
</evidence>
<feature type="compositionally biased region" description="Basic and acidic residues" evidence="2">
    <location>
        <begin position="588"/>
        <end position="601"/>
    </location>
</feature>
<dbReference type="AlphaFoldDB" id="A0A1D3CV51"/>
<accession>A0A1D3CV51</accession>
<keyword evidence="1" id="KW-0175">Coiled coil</keyword>
<feature type="compositionally biased region" description="Polar residues" evidence="2">
    <location>
        <begin position="639"/>
        <end position="652"/>
    </location>
</feature>
<feature type="compositionally biased region" description="Basic and acidic residues" evidence="2">
    <location>
        <begin position="220"/>
        <end position="237"/>
    </location>
</feature>
<feature type="region of interest" description="Disordered" evidence="2">
    <location>
        <begin position="108"/>
        <end position="288"/>
    </location>
</feature>
<evidence type="ECO:0000313" key="4">
    <source>
        <dbReference type="Proteomes" id="UP000095192"/>
    </source>
</evidence>
<protein>
    <submittedName>
        <fullName evidence="3">Dual-specificity catalytic domain-containing protein</fullName>
    </submittedName>
</protein>
<proteinExistence type="predicted"/>
<feature type="coiled-coil region" evidence="1">
    <location>
        <begin position="63"/>
        <end position="97"/>
    </location>
</feature>
<feature type="region of interest" description="Disordered" evidence="2">
    <location>
        <begin position="1"/>
        <end position="62"/>
    </location>
</feature>
<feature type="compositionally biased region" description="Polar residues" evidence="2">
    <location>
        <begin position="147"/>
        <end position="165"/>
    </location>
</feature>
<dbReference type="EMBL" id="JROU02001837">
    <property type="protein sequence ID" value="OEH75068.1"/>
    <property type="molecule type" value="Genomic_DNA"/>
</dbReference>
<dbReference type="VEuPathDB" id="ToxoDB:LOC34623520"/>
<sequence>MAAELPLQPVTEGMGSGFVSSPFISSKSTSPPKDVETSPSKGGLSAEGLRKDSGTADAPGDDIECLRKELAELKRERQVLQSKMEEAQRKAADAEEQLCRLPSKVRKALKSSKTTEFSESLFDSIVPEREVSKEEARQASGIAARSTGPSRQATRTVAPSKSTSMPRAKSKRFTQSFADPTPFMQLSQEEAPTEMAKEEAPEADEGPPLRARALPPKDGGQQDEKKSEVSRVSGREEEQAEVETEAPAPRSESFPAEPEPKHEMEVQAAAAAAAEEESKRLSRPPSRERSLRWLRKRLSHTASLNEEPEQRSQPLLASNILSSKDCVKCDALSQEKKTLQVQLERAKSRCGHLEAEAQEALEKRRALIEKVRLVVQRTALRMDQLQAKYELAMKEASAYRYTIYERALCSRWQSQSTACADLLLWARKHIPYVLSFLTPKRKGLEMRIAALVDKVHELETSESIPPEPPGKAHTTELFPSYVLDMERGVSLAGLPHVFVKYRENIDKPEDDASSARQTVLVPAYFFDEEALVRAREKAEGNRRRLSVAKPAQLFDEAAAERTVARKSAAAASSGEQSRAVPSNLFNEEPMRKAKKKAENLRTEQTTALPASLSKEPSEISHKSTVVVPSDSCGERESENPLQQQATSRQSSLFSRPLLDSCPRQTQEERPQAELTVGPSVEDAGHAFRRTAPVEIPESDSEDIFPEAPQIEGTRAKVHINNFVGTDPNTGAYIWKVRCPTCGIVAPVTATQLRIPSIKRSAP</sequence>